<accession>A0A562E7H1</accession>
<dbReference type="OrthoDB" id="9796655at2"/>
<dbReference type="GO" id="GO:0000976">
    <property type="term" value="F:transcription cis-regulatory region binding"/>
    <property type="evidence" value="ECO:0007669"/>
    <property type="project" value="TreeGrafter"/>
</dbReference>
<dbReference type="SMART" id="SM00862">
    <property type="entry name" value="Trans_reg_C"/>
    <property type="match status" value="1"/>
</dbReference>
<evidence type="ECO:0000256" key="1">
    <source>
        <dbReference type="ARBA" id="ARBA00022553"/>
    </source>
</evidence>
<proteinExistence type="predicted"/>
<evidence type="ECO:0000313" key="9">
    <source>
        <dbReference type="Proteomes" id="UP000321583"/>
    </source>
</evidence>
<dbReference type="GO" id="GO:0006355">
    <property type="term" value="P:regulation of DNA-templated transcription"/>
    <property type="evidence" value="ECO:0007669"/>
    <property type="project" value="InterPro"/>
</dbReference>
<evidence type="ECO:0000259" key="7">
    <source>
        <dbReference type="PROSITE" id="PS51755"/>
    </source>
</evidence>
<dbReference type="CDD" id="cd17574">
    <property type="entry name" value="REC_OmpR"/>
    <property type="match status" value="1"/>
</dbReference>
<dbReference type="AlphaFoldDB" id="A0A562E7H1"/>
<dbReference type="Gene3D" id="6.10.250.690">
    <property type="match status" value="1"/>
</dbReference>
<dbReference type="InterPro" id="IPR016032">
    <property type="entry name" value="Sig_transdc_resp-reg_C-effctor"/>
</dbReference>
<dbReference type="GO" id="GO:0000156">
    <property type="term" value="F:phosphorelay response regulator activity"/>
    <property type="evidence" value="ECO:0007669"/>
    <property type="project" value="TreeGrafter"/>
</dbReference>
<dbReference type="CDD" id="cd00383">
    <property type="entry name" value="trans_reg_C"/>
    <property type="match status" value="1"/>
</dbReference>
<dbReference type="PANTHER" id="PTHR48111:SF40">
    <property type="entry name" value="PHOSPHATE REGULON TRANSCRIPTIONAL REGULATORY PROTEIN PHOB"/>
    <property type="match status" value="1"/>
</dbReference>
<feature type="domain" description="Response regulatory" evidence="6">
    <location>
        <begin position="2"/>
        <end position="117"/>
    </location>
</feature>
<evidence type="ECO:0000256" key="3">
    <source>
        <dbReference type="ARBA" id="ARBA00023125"/>
    </source>
</evidence>
<dbReference type="GO" id="GO:0032993">
    <property type="term" value="C:protein-DNA complex"/>
    <property type="evidence" value="ECO:0007669"/>
    <property type="project" value="TreeGrafter"/>
</dbReference>
<dbReference type="InterPro" id="IPR039420">
    <property type="entry name" value="WalR-like"/>
</dbReference>
<evidence type="ECO:0000256" key="5">
    <source>
        <dbReference type="PROSITE-ProRule" id="PRU01091"/>
    </source>
</evidence>
<dbReference type="PROSITE" id="PS51755">
    <property type="entry name" value="OMPR_PHOB"/>
    <property type="match status" value="1"/>
</dbReference>
<feature type="DNA-binding region" description="OmpR/PhoB-type" evidence="5">
    <location>
        <begin position="127"/>
        <end position="230"/>
    </location>
</feature>
<organism evidence="8 9">
    <name type="scientific">Pseudoxanthomonas taiwanensis J19</name>
    <dbReference type="NCBI Taxonomy" id="935569"/>
    <lineage>
        <taxon>Bacteria</taxon>
        <taxon>Pseudomonadati</taxon>
        <taxon>Pseudomonadota</taxon>
        <taxon>Gammaproteobacteria</taxon>
        <taxon>Lysobacterales</taxon>
        <taxon>Lysobacteraceae</taxon>
        <taxon>Pseudoxanthomonas</taxon>
    </lineage>
</organism>
<keyword evidence="2" id="KW-0902">Two-component regulatory system</keyword>
<keyword evidence="1 4" id="KW-0597">Phosphoprotein</keyword>
<evidence type="ECO:0000256" key="2">
    <source>
        <dbReference type="ARBA" id="ARBA00023012"/>
    </source>
</evidence>
<name>A0A562E7H1_9GAMM</name>
<sequence length="253" mass="28739">MRVAILEDTIGQAITVAGWLEKAGFKSIVRHEGNGFIRLLETEQVDMLLLDWDVPGRSGIDVLRWARERHPDDLPVVMLSQCDNEEQIVQGLECGADDYLVKPAGERELIARVRAQMRRYYPERMRGQQIVVGNYTLDLASRSARLANGPHSQVVNLPAREFALAEHLFRNAGRIVRKDDLIRQIWGEVDRKYDATLATYISKLRNSLELRAKNGLVISTVYNHGYRLEQLPGARSEEAGYAAARPRLARQYS</sequence>
<feature type="modified residue" description="4-aspartylphosphate" evidence="4">
    <location>
        <position position="51"/>
    </location>
</feature>
<dbReference type="InterPro" id="IPR036388">
    <property type="entry name" value="WH-like_DNA-bd_sf"/>
</dbReference>
<dbReference type="SUPFAM" id="SSF52172">
    <property type="entry name" value="CheY-like"/>
    <property type="match status" value="1"/>
</dbReference>
<dbReference type="EMBL" id="VLJS01000006">
    <property type="protein sequence ID" value="TWH17568.1"/>
    <property type="molecule type" value="Genomic_DNA"/>
</dbReference>
<dbReference type="InterPro" id="IPR001789">
    <property type="entry name" value="Sig_transdc_resp-reg_receiver"/>
</dbReference>
<dbReference type="Pfam" id="PF00072">
    <property type="entry name" value="Response_reg"/>
    <property type="match status" value="1"/>
</dbReference>
<feature type="domain" description="OmpR/PhoB-type" evidence="7">
    <location>
        <begin position="127"/>
        <end position="230"/>
    </location>
</feature>
<keyword evidence="9" id="KW-1185">Reference proteome</keyword>
<reference evidence="8 9" key="1">
    <citation type="submission" date="2019-07" db="EMBL/GenBank/DDBJ databases">
        <title>Genome sequencing of lignin-degrading bacterial isolates.</title>
        <authorList>
            <person name="Gladden J."/>
        </authorList>
    </citation>
    <scope>NUCLEOTIDE SEQUENCE [LARGE SCALE GENOMIC DNA]</scope>
    <source>
        <strain evidence="8 9">J19</strain>
    </source>
</reference>
<dbReference type="SUPFAM" id="SSF46894">
    <property type="entry name" value="C-terminal effector domain of the bipartite response regulators"/>
    <property type="match status" value="1"/>
</dbReference>
<dbReference type="PROSITE" id="PS50110">
    <property type="entry name" value="RESPONSE_REGULATORY"/>
    <property type="match status" value="1"/>
</dbReference>
<evidence type="ECO:0000313" key="8">
    <source>
        <dbReference type="EMBL" id="TWH17568.1"/>
    </source>
</evidence>
<evidence type="ECO:0000256" key="4">
    <source>
        <dbReference type="PROSITE-ProRule" id="PRU00169"/>
    </source>
</evidence>
<dbReference type="PANTHER" id="PTHR48111">
    <property type="entry name" value="REGULATOR OF RPOS"/>
    <property type="match status" value="1"/>
</dbReference>
<dbReference type="InterPro" id="IPR001867">
    <property type="entry name" value="OmpR/PhoB-type_DNA-bd"/>
</dbReference>
<dbReference type="InterPro" id="IPR011006">
    <property type="entry name" value="CheY-like_superfamily"/>
</dbReference>
<keyword evidence="3 5" id="KW-0238">DNA-binding</keyword>
<dbReference type="SMART" id="SM00448">
    <property type="entry name" value="REC"/>
    <property type="match status" value="1"/>
</dbReference>
<dbReference type="Gene3D" id="1.10.10.10">
    <property type="entry name" value="Winged helix-like DNA-binding domain superfamily/Winged helix DNA-binding domain"/>
    <property type="match status" value="1"/>
</dbReference>
<dbReference type="Gene3D" id="3.40.50.2300">
    <property type="match status" value="1"/>
</dbReference>
<dbReference type="Pfam" id="PF00486">
    <property type="entry name" value="Trans_reg_C"/>
    <property type="match status" value="1"/>
</dbReference>
<protein>
    <submittedName>
        <fullName evidence="8">DNA-binding response OmpR family regulator</fullName>
    </submittedName>
</protein>
<comment type="caution">
    <text evidence="8">The sequence shown here is derived from an EMBL/GenBank/DDBJ whole genome shotgun (WGS) entry which is preliminary data.</text>
</comment>
<dbReference type="GO" id="GO:0005829">
    <property type="term" value="C:cytosol"/>
    <property type="evidence" value="ECO:0007669"/>
    <property type="project" value="TreeGrafter"/>
</dbReference>
<gene>
    <name evidence="8" type="ORF">L613_010300000100</name>
</gene>
<evidence type="ECO:0000259" key="6">
    <source>
        <dbReference type="PROSITE" id="PS50110"/>
    </source>
</evidence>
<dbReference type="RefSeq" id="WP_028914522.1">
    <property type="nucleotide sequence ID" value="NZ_VLJS01000006.1"/>
</dbReference>
<dbReference type="Proteomes" id="UP000321583">
    <property type="component" value="Unassembled WGS sequence"/>
</dbReference>